<dbReference type="EMBL" id="MLJW01001644">
    <property type="protein sequence ID" value="OIQ77317.1"/>
    <property type="molecule type" value="Genomic_DNA"/>
</dbReference>
<reference evidence="1" key="1">
    <citation type="submission" date="2016-10" db="EMBL/GenBank/DDBJ databases">
        <title>Sequence of Gallionella enrichment culture.</title>
        <authorList>
            <person name="Poehlein A."/>
            <person name="Muehling M."/>
            <person name="Daniel R."/>
        </authorList>
    </citation>
    <scope>NUCLEOTIDE SEQUENCE</scope>
</reference>
<evidence type="ECO:0000313" key="1">
    <source>
        <dbReference type="EMBL" id="OIQ77317.1"/>
    </source>
</evidence>
<proteinExistence type="predicted"/>
<dbReference type="AlphaFoldDB" id="A0A1J5QMU2"/>
<gene>
    <name evidence="1" type="ORF">GALL_409910</name>
</gene>
<name>A0A1J5QMU2_9ZZZZ</name>
<accession>A0A1J5QMU2</accession>
<protein>
    <submittedName>
        <fullName evidence="1">Uncharacterized protein</fullName>
    </submittedName>
</protein>
<organism evidence="1">
    <name type="scientific">mine drainage metagenome</name>
    <dbReference type="NCBI Taxonomy" id="410659"/>
    <lineage>
        <taxon>unclassified sequences</taxon>
        <taxon>metagenomes</taxon>
        <taxon>ecological metagenomes</taxon>
    </lineage>
</organism>
<sequence>MTSNEREGRRVVEGCKLPDDGPITANERAWIEFIRLTSCDTDPPPTLARVQALRELLRL</sequence>
<comment type="caution">
    <text evidence="1">The sequence shown here is derived from an EMBL/GenBank/DDBJ whole genome shotgun (WGS) entry which is preliminary data.</text>
</comment>